<proteinExistence type="predicted"/>
<evidence type="ECO:0000259" key="6">
    <source>
        <dbReference type="PROSITE" id="PS51077"/>
    </source>
</evidence>
<dbReference type="PANTHER" id="PTHR30136">
    <property type="entry name" value="HELIX-TURN-HELIX TRANSCRIPTIONAL REGULATOR, ICLR FAMILY"/>
    <property type="match status" value="1"/>
</dbReference>
<dbReference type="InterPro" id="IPR029016">
    <property type="entry name" value="GAF-like_dom_sf"/>
</dbReference>
<dbReference type="SUPFAM" id="SSF46785">
    <property type="entry name" value="Winged helix' DNA-binding domain"/>
    <property type="match status" value="1"/>
</dbReference>
<evidence type="ECO:0000313" key="8">
    <source>
        <dbReference type="EMBL" id="HIS92036.1"/>
    </source>
</evidence>
<dbReference type="InterPro" id="IPR050707">
    <property type="entry name" value="HTH_MetabolicPath_Reg"/>
</dbReference>
<comment type="caution">
    <text evidence="8">The sequence shown here is derived from an EMBL/GenBank/DDBJ whole genome shotgun (WGS) entry which is preliminary data.</text>
</comment>
<dbReference type="Gene3D" id="3.30.450.40">
    <property type="match status" value="1"/>
</dbReference>
<dbReference type="AlphaFoldDB" id="A0A9D1K571"/>
<organism evidence="8 9">
    <name type="scientific">Candidatus Alectryocaccomicrobium excrementavium</name>
    <dbReference type="NCBI Taxonomy" id="2840668"/>
    <lineage>
        <taxon>Bacteria</taxon>
        <taxon>Bacillati</taxon>
        <taxon>Bacillota</taxon>
        <taxon>Clostridia</taxon>
        <taxon>Candidatus Alectryocaccomicrobium</taxon>
    </lineage>
</organism>
<dbReference type="InterPro" id="IPR014757">
    <property type="entry name" value="Tscrpt_reg_IclR_C"/>
</dbReference>
<name>A0A9D1K571_9FIRM</name>
<dbReference type="GO" id="GO:0003677">
    <property type="term" value="F:DNA binding"/>
    <property type="evidence" value="ECO:0007669"/>
    <property type="project" value="UniProtKB-KW"/>
</dbReference>
<keyword evidence="2" id="KW-0238">DNA-binding</keyword>
<dbReference type="GO" id="GO:0003700">
    <property type="term" value="F:DNA-binding transcription factor activity"/>
    <property type="evidence" value="ECO:0007669"/>
    <property type="project" value="TreeGrafter"/>
</dbReference>
<gene>
    <name evidence="8" type="ORF">IAA84_03365</name>
</gene>
<accession>A0A9D1K571</accession>
<evidence type="ECO:0000256" key="4">
    <source>
        <dbReference type="ARBA" id="ARBA00058938"/>
    </source>
</evidence>
<feature type="domain" description="HTH iclR-type" evidence="6">
    <location>
        <begin position="5"/>
        <end position="67"/>
    </location>
</feature>
<dbReference type="SMART" id="SM00346">
    <property type="entry name" value="HTH_ICLR"/>
    <property type="match status" value="1"/>
</dbReference>
<reference evidence="8" key="1">
    <citation type="submission" date="2020-10" db="EMBL/GenBank/DDBJ databases">
        <authorList>
            <person name="Gilroy R."/>
        </authorList>
    </citation>
    <scope>NUCLEOTIDE SEQUENCE</scope>
    <source>
        <strain evidence="8">13766</strain>
    </source>
</reference>
<dbReference type="EMBL" id="DVJN01000065">
    <property type="protein sequence ID" value="HIS92036.1"/>
    <property type="molecule type" value="Genomic_DNA"/>
</dbReference>
<keyword evidence="1" id="KW-0805">Transcription regulation</keyword>
<dbReference type="PROSITE" id="PS51077">
    <property type="entry name" value="HTH_ICLR"/>
    <property type="match status" value="1"/>
</dbReference>
<evidence type="ECO:0000259" key="7">
    <source>
        <dbReference type="PROSITE" id="PS51078"/>
    </source>
</evidence>
<evidence type="ECO:0000256" key="3">
    <source>
        <dbReference type="ARBA" id="ARBA00023163"/>
    </source>
</evidence>
<dbReference type="InterPro" id="IPR036388">
    <property type="entry name" value="WH-like_DNA-bd_sf"/>
</dbReference>
<dbReference type="Gene3D" id="1.10.10.10">
    <property type="entry name" value="Winged helix-like DNA-binding domain superfamily/Winged helix DNA-binding domain"/>
    <property type="match status" value="1"/>
</dbReference>
<reference evidence="8" key="2">
    <citation type="journal article" date="2021" name="PeerJ">
        <title>Extensive microbial diversity within the chicken gut microbiome revealed by metagenomics and culture.</title>
        <authorList>
            <person name="Gilroy R."/>
            <person name="Ravi A."/>
            <person name="Getino M."/>
            <person name="Pursley I."/>
            <person name="Horton D.L."/>
            <person name="Alikhan N.F."/>
            <person name="Baker D."/>
            <person name="Gharbi K."/>
            <person name="Hall N."/>
            <person name="Watson M."/>
            <person name="Adriaenssens E.M."/>
            <person name="Foster-Nyarko E."/>
            <person name="Jarju S."/>
            <person name="Secka A."/>
            <person name="Antonio M."/>
            <person name="Oren A."/>
            <person name="Chaudhuri R.R."/>
            <person name="La Ragione R."/>
            <person name="Hildebrand F."/>
            <person name="Pallen M.J."/>
        </authorList>
    </citation>
    <scope>NUCLEOTIDE SEQUENCE</scope>
    <source>
        <strain evidence="8">13766</strain>
    </source>
</reference>
<dbReference type="PANTHER" id="PTHR30136:SF24">
    <property type="entry name" value="HTH-TYPE TRANSCRIPTIONAL REPRESSOR ALLR"/>
    <property type="match status" value="1"/>
</dbReference>
<dbReference type="Pfam" id="PF01614">
    <property type="entry name" value="IclR_C"/>
    <property type="match status" value="1"/>
</dbReference>
<keyword evidence="3" id="KW-0804">Transcription</keyword>
<protein>
    <recommendedName>
        <fullName evidence="5">Glycerol operon regulatory protein</fullName>
    </recommendedName>
</protein>
<dbReference type="InterPro" id="IPR005471">
    <property type="entry name" value="Tscrpt_reg_IclR_N"/>
</dbReference>
<comment type="function">
    <text evidence="4">May be an activator protein for the gylABX operon.</text>
</comment>
<evidence type="ECO:0000256" key="2">
    <source>
        <dbReference type="ARBA" id="ARBA00023125"/>
    </source>
</evidence>
<dbReference type="Proteomes" id="UP000824140">
    <property type="component" value="Unassembled WGS sequence"/>
</dbReference>
<dbReference type="SUPFAM" id="SSF55781">
    <property type="entry name" value="GAF domain-like"/>
    <property type="match status" value="1"/>
</dbReference>
<dbReference type="FunFam" id="1.10.10.10:FF:000056">
    <property type="entry name" value="IclR family transcriptional regulator"/>
    <property type="match status" value="1"/>
</dbReference>
<evidence type="ECO:0000256" key="1">
    <source>
        <dbReference type="ARBA" id="ARBA00023015"/>
    </source>
</evidence>
<dbReference type="InterPro" id="IPR036390">
    <property type="entry name" value="WH_DNA-bd_sf"/>
</dbReference>
<dbReference type="GO" id="GO:0045892">
    <property type="term" value="P:negative regulation of DNA-templated transcription"/>
    <property type="evidence" value="ECO:0007669"/>
    <property type="project" value="TreeGrafter"/>
</dbReference>
<dbReference type="Pfam" id="PF09339">
    <property type="entry name" value="HTH_IclR"/>
    <property type="match status" value="1"/>
</dbReference>
<dbReference type="PROSITE" id="PS51078">
    <property type="entry name" value="ICLR_ED"/>
    <property type="match status" value="1"/>
</dbReference>
<feature type="domain" description="IclR-ED" evidence="7">
    <location>
        <begin position="68"/>
        <end position="246"/>
    </location>
</feature>
<evidence type="ECO:0000256" key="5">
    <source>
        <dbReference type="ARBA" id="ARBA00070406"/>
    </source>
</evidence>
<evidence type="ECO:0000313" key="9">
    <source>
        <dbReference type="Proteomes" id="UP000824140"/>
    </source>
</evidence>
<sequence>MEYKVQSLAKAIKVLECFTVAKPEWGVSEVARFTGFQKSTVHNILTTLQQLGYVEQNPETQRYYLGLKILQFSRVVNTHIGLSEMMGPYMQKIGAATQEMVYLAIPYGSDVIYISSYADGSHASPRAILGERAPMYCTGIGKAILAYLDDAESRIPAQMQAFTPDTITDKQALLRDLAWIRAHGYALDNMEHEFGVKCVAVPIFAADESVRCAVSISGPSLRFAPSRVEAMAKTMMEILAPIQHKA</sequence>